<keyword evidence="3" id="KW-1133">Transmembrane helix</keyword>
<keyword evidence="3" id="KW-0812">Transmembrane</keyword>
<feature type="region of interest" description="Disordered" evidence="2">
    <location>
        <begin position="7351"/>
        <end position="7374"/>
    </location>
</feature>
<dbReference type="EMBL" id="JADIKC010000003">
    <property type="protein sequence ID" value="MBM7120904.1"/>
    <property type="molecule type" value="Genomic_DNA"/>
</dbReference>
<dbReference type="SUPFAM" id="SSF69304">
    <property type="entry name" value="Tricorn protease N-terminal domain"/>
    <property type="match status" value="1"/>
</dbReference>
<evidence type="ECO:0000259" key="4">
    <source>
        <dbReference type="PROSITE" id="PS51782"/>
    </source>
</evidence>
<dbReference type="Pfam" id="PF01476">
    <property type="entry name" value="LysM"/>
    <property type="match status" value="1"/>
</dbReference>
<feature type="region of interest" description="Disordered" evidence="2">
    <location>
        <begin position="6321"/>
        <end position="6344"/>
    </location>
</feature>
<feature type="region of interest" description="Disordered" evidence="2">
    <location>
        <begin position="7305"/>
        <end position="7332"/>
    </location>
</feature>
<dbReference type="InterPro" id="IPR036779">
    <property type="entry name" value="LysM_dom_sf"/>
</dbReference>
<feature type="domain" description="LysM" evidence="4">
    <location>
        <begin position="6805"/>
        <end position="6852"/>
    </location>
</feature>
<dbReference type="Proteomes" id="UP001430065">
    <property type="component" value="Unassembled WGS sequence"/>
</dbReference>
<evidence type="ECO:0000256" key="3">
    <source>
        <dbReference type="SAM" id="Phobius"/>
    </source>
</evidence>
<dbReference type="InterPro" id="IPR056823">
    <property type="entry name" value="TEN-like_YD-shell"/>
</dbReference>
<name>A0ABS2JQR0_9GAMM</name>
<keyword evidence="6" id="KW-1185">Reference proteome</keyword>
<reference evidence="5 6" key="1">
    <citation type="submission" date="2020-10" db="EMBL/GenBank/DDBJ databases">
        <title>Phylogeny of dyella-like bacteria.</title>
        <authorList>
            <person name="Fu J."/>
        </authorList>
    </citation>
    <scope>NUCLEOTIDE SEQUENCE [LARGE SCALE GENOMIC DNA]</scope>
    <source>
        <strain evidence="5 6">THG-B117</strain>
    </source>
</reference>
<dbReference type="PROSITE" id="PS51782">
    <property type="entry name" value="LYSM"/>
    <property type="match status" value="1"/>
</dbReference>
<evidence type="ECO:0000256" key="2">
    <source>
        <dbReference type="SAM" id="MobiDB-lite"/>
    </source>
</evidence>
<dbReference type="InterPro" id="IPR018392">
    <property type="entry name" value="LysM"/>
</dbReference>
<dbReference type="PANTHER" id="PTHR32305:SF15">
    <property type="entry name" value="PROTEIN RHSA-RELATED"/>
    <property type="match status" value="1"/>
</dbReference>
<keyword evidence="3" id="KW-0472">Membrane</keyword>
<dbReference type="CDD" id="cd00118">
    <property type="entry name" value="LysM"/>
    <property type="match status" value="1"/>
</dbReference>
<organism evidence="5 6">
    <name type="scientific">Dyella kyungheensis</name>
    <dbReference type="NCBI Taxonomy" id="1242174"/>
    <lineage>
        <taxon>Bacteria</taxon>
        <taxon>Pseudomonadati</taxon>
        <taxon>Pseudomonadota</taxon>
        <taxon>Gammaproteobacteria</taxon>
        <taxon>Lysobacterales</taxon>
        <taxon>Rhodanobacteraceae</taxon>
        <taxon>Dyella</taxon>
    </lineage>
</organism>
<dbReference type="SMART" id="SM00257">
    <property type="entry name" value="LysM"/>
    <property type="match status" value="1"/>
</dbReference>
<feature type="transmembrane region" description="Helical" evidence="3">
    <location>
        <begin position="6901"/>
        <end position="6922"/>
    </location>
</feature>
<evidence type="ECO:0000313" key="5">
    <source>
        <dbReference type="EMBL" id="MBM7120904.1"/>
    </source>
</evidence>
<dbReference type="Gene3D" id="3.10.350.10">
    <property type="entry name" value="LysM domain"/>
    <property type="match status" value="1"/>
</dbReference>
<comment type="caution">
    <text evidence="5">The sequence shown here is derived from an EMBL/GenBank/DDBJ whole genome shotgun (WGS) entry which is preliminary data.</text>
</comment>
<sequence>MVAVVAGNGLGLGNTSLTQLGQSMGGQATIGQGQVGQYVNIATGNLILQNSDEGLIFDGLALNTLRTYNSLGQLSGNQGWLLGFSRNISGLVGTLNTAGSSITRTDDDGSSVTYVYDSTRGVYVSSGQSGAEDTLSWNATSSQWTWTDGASRQQETYDADGQLLTLADPTTGASFSFNYDGGRLSTITAADGDTLTLGYDGEGRLSSLSISEIPPGQSTPVTRQEIGYTYDAQNRLSSVTTTLTSDTDASVGSYTTTYTYDGSSDRIASMTQSDGTTVSFTYAAGGDGVYRVATVTTGSGDDAQTLTFNYAPGSDITTVTNSLGQAWQYEYNAAGQITQVISPNVNGTGLATQYAYDASGNVTQVTNPDGGVTSYTYDANGNRLSVQDADGNVVAYTYNDDDQVLSKTVFIVPAQGVQGQAGYVPPSGAQTTYYVYDGSDRLSYEIDALGNVTQYTYQLTTGGITVLASVRHYLGAQYSLSGFGVQNPPTLADLQNWASSGAVQATLGQTTRTDYTYDVRGQLATQTQWNTVDANGNGVSNASTSITTTTYDAQGRLLQTVTQRNGVNETTSYAYDGLGRLVSSTDPNGNVTTYTYTDSSNTLAITQANGLVTTQLRNSAGELVSTTQTASGAASRTNTTLYNAAGQAVAAIDALGNVTYTFYDALGRIAGTVDANGAITSYVYNGEGQLVSSTRSAAMINTSSWIVGGVLSSNMPAVLPMPVATSQDATTTTIYDAAGRAVASIDGHNDVTVMMYDGAGNLLSTTSYATAISAGDRASLGFPPSLTALENIVAPSTDDRTTRAIYDADNRTVATIDATGAVKTFVYDAVGNMVASRSYPTTLTAEQLSQLGSTPTIDQLTSMFETDGYSIYDASGNLLAEVDAIGNVTTFDNDANGFTTRTISYTPPLSAEQMAALGMTPTMATLQGFLASATGEQVSLHVYDASESLVASVDNNGHVTVSTYDDDGHVTSVTTYANALNASAVLALGASPTLVRLRADIVQSSGDLTTLTAYDASGHVVATVGSDGTAAVMTYDASGNQITSTVYANHLSSTQMTALGTAPTLAAIKADITASSNDQTSRTIYDNNGNALATIGANGFVTSYYYGANGQILTTTTSAVPLTASQMASLGSSPTIAEIQGYIEINEGEQIALSIYDSQSRPVATILNGRVTITSYDASGNPNVVTQYATPLTADQEFTLMQTPSLALLTSELTPSANDVITMTIRDANGRVVASVSSGEYATITAYNDAGYPTSVAMYATRLNVGALRSLGSSPTLSEIDGMVVKNINPYDQISLTAYDAENRVVASINQYGGAYVCSYDAAGHVVASTIYFNAVDVYTRGSLGTAPTLAQLVHAMSPSPQDRSSISIYDAAGHIVANVQPDEMWNYGQQEEQYYGDVTLSTYDAAGNLVATYVPPTKLTWYQVKALADDPTQDSLTALLAIANAPNYQKTIYDAQGRPVAVINLLTTYDSNLPGGVAATGAQVTTTTYDDAGNVVSTRQYSFALPLSGLIELGDDPTLGQLQSMLGTSVYDAVTVNVYDASERLLATVSNSGAVQLYTYDAAGNVTSTTFYANALTASQTASLVSSPTLATLQPFLVPSTSDRTSLNVYDASERVVAKIDNYGHVTYNTYDSTGNGVSVVTCGTALTESQVASLGTNPSLAQVQALVQPSSTDARNVTITDGLGNQVATVTSYGYVHITIYDASGNVTSDTYYSTYLTAAQLSSLWASPSLALLQSMVTPSASDTLFYTLYNPQGQQVATVSRIGGVEIYARDASGNVIATTSYANRLSDAQLLAFRSNPTVAELDSLVSPSSSDSITVNIYDGSDQAVASIIYGNTFDTVSESWVYAGQATVTAYDAAGDATQVTQYATLLSYAQVQQLEAQSTLSTLQGMLNPDDGYLNGVTVYDANHHVVATVDDGGHVKTTTYDAAGNVTSTRTYAVPLTTAQIDSFGLFPSMSAIQAVLTPSDDDVSTVTIYDENEHIVGQVTTSYLSQWNGYTYVSIYQPIVVMFTYDAAGNNTSVVQYAGGLSQSEVNTLAASPSMSVLQGSLVGLEPAEVTLTVYDSSSRVIAQATTGYNGNYGNCVSLETYTYDASGNQTSSRENIGAEYGYPVGLTNAALAGMAGSATLEQLSALIIDPVSSFTVYDASNRPIIEVYDYRYVTATTYDAAGNVISEFDYSNSLGADGVAALMANPTMDELLSLITPSNDDLDTLTVYDSNGNAVATLNYVNGEYSNGNWYEGYQLVTYTYDASGHRTTTRTYSNILSPDQVQGLGTDPTLADVLAQAAPTASDAVTLSVYDANGNQVGNVDANGLVTVTVYDDNGNQTSSKQFATPLTADQIAALGTSPTLAELEAALTPTAADTTSVQIYDENGNVVADIENGVVTTTSYDTNGQVVSKITYGIALNPAQIMALGDSPTLAELNALVVPSASDSVAVTINDDNGNTVAQIAPDGAITTWTYDADGYQTSSISYANGLTAAEAEAVAADPTMDTLQGYLDASAMDTRTVSIYDADGNGIVVAIDQTGQVTITTRDASGRITGSTIYANELTEAQIAALGSAPTLAEVEAVVTPSASDVMSRTLYDSNGRVIGTVYAGVNSGSFVTTMDYDASGNVTSTQTYDVRLSQAQIQSLGTSPTLATVLQAVDTAESGSVGTTITDASGNTLAYVASGGQVTVWTYDANGNTTSITTYANLIADWHGGVTTMAQLMSMLQPSANDQTQRWIYGADGNLAATVQSDGTVTFIHPSASGLSETDGTSDIKLTALQLGQLGNNPTLANLETLVAPTTRAIYDAAGRQIVLIDADGNASYSYYDADNQLVETIDPMGYVTAYDYDADGNLIRTTQFANPLDTSSWMTGDALTGTYPSSAPVPSASADDRVTQSIYDAMGNPVASIDASGNVVTSTYDAIGNVVTSTRYATPLTAAARGALGNDPGLSDLLGALVTDAGDRTEVAIYDADNQLVGKVNADGGATIYAYDGVGELVSTTSYANPLSAAQLSALASDPTLATLQQSLSSSSQDQTTTSVYDSQGRVIAQVDADGYLTVTSYDDAGNSSTSTRYDLVLTAAQLASISDAASIGALVATFSANVQSEQSSTTYNAEGQPSRTVAPDGSITQYQYDGDGRLTSKTVTPTANQGDARTVSYQYDTNGNVISSTDADGNVTTYSYDAVGNLVNVADGLGVNKWYYYDGDGRLVYTIQETSDLLSGEVTSYAYDAFGDLTETVVHASLLAIDENGSQPGAFDAADASTSAVASAVAQLGNLGTDPDQITRATYTNDGQVVSSTDGDGYQTSNVYDAFGDLVSTTQQLDDAGAALSPANSRTTTYSYDKLGDLTGEQDAVGTSAAGATSATYDVFGRLTSSIDANGNVVNFAYDNLGRQVSTSQMVQGAARTTQTSYDAFDRVLTETDALGRVTTYQYDLATHTVTVTTSDGVVMTTAKDAFGDVVSVTDADGNSVSYKYDGNGNLLSTTDALGNVSSNTYDADNNLIMTVDATGMEVDYTYDSDKRVLSRTVDPAGVNATTYYAYDGAGRQIEVDDPMGGSTTYSYDADGNVLSKTQYPNDDESPVTTVYTYDGDGNTLSVTQASGTSVSTMTRYVYDKLDRLTQTIVDPDGLAETTNYAYDANGNVVEVTDANGNSSYTVYNQANEAVYTISSSGAQGAHEGTLQQNTYDADGHVIATRTYANAVDTSDLASIAGQTPAANLAAVAGLVAPSSSDAVTYKVYDTDGRLRYAIDAMGNVTETRYNALGEVSATLAYASPVALTALGPAIEAGTASLGDLQQALIDAGDTDASARAVYSYYDANGRVAYTATLSTVGGVLAYVIEETQYDEAGRVSADTVYGAPLALADAGDGATTDSIAAAVAAANSTATTRTTQYLYNSAGEQAATIDPNGNASYTFYDADGNVIATVDPTGALVQYVRDGFGRVVSQIAYANTVDTSNWISSGAVTVQFQDVDIWYAQGSDRETDTTYDALGRVSTVSMYTQVIPPGWSYDQNGDWVYNDQITYQGQQTTYVYDAASNLIETQDADLSGTEPTRTTSYFYDADNQRIGQLDANGYLTTYAYDAAGQVIASTAYATATDALLRSSGSLAQLLPATSSEDRTTDTYYDAMGHTIGVLDADGYFTSYSYDSDGDNVGSMRYAVALSHSGAPTYDDLMAQVAGQPSHQTSCVYDAFGDRISETNASGTVTQYTYDANGRVAQTTMAAGTADARTTSQTYDAFGNMVSVTDGTGDATTFAYDLNGNRVSSTDALGNTTWYVYDADNRLVYTVVGMADASGHQNALGNVAENDYDTFGDVVQTYAYSTQIRAGFTTPPSMADIKHPTWIGSSYDWDGSNNYDYDLMGNVVEKIDGNGNQFDYQYDGFGEMVESDADSSSLLTTLYTYDSMGHKTSQIDEVNANVGSGSSSGDGEFFARMVVNSGCGGCGGSNELQILREQDWTYDAFGDTASYTDGDRSTTTYSYDNLGQGTGQSQVVQGATRETSTSYDAYGRVVNQTDAMGLVTGYAYDDAARSMTVTSPGGFATTTSFNREGQAIQLVDPAGGVTSYQYDSDGRLLTTTQADGSTTSQVYDADGNITSQTDADGVVVAYTYDAAGKVLTQTVDPGGLALLTTYTYSGRELLLIVTDPSNVVTSYVHDFNGNVMELTVNGFGTGEASNYTYNDNNQLTGSSTNNGDGFSETDYAYDALGRLTETDSSTSKSSTNYVYDADGNVIAKTVGVATTFYYYDEAGEQIYAVSPVGGDGNDPYVGSGLWPSGAVTQTWYNADGQVVGTCQYQDLIDPSDIQNLYYAADPSSPQPLIQTPDQIAALVAPSDDDRLSYKVYNSSGQLEYSIDPSGVVTELRYNGAGQVAETLIYANPISVSSPLSSGLLAGTAGASSIQAALSTAGDSDATARISYTYYDAMGRVCFQVDTATLGGVSGGLATETTYDADGNVIASTRYGDLIPSSLLGSNATAQSIANAVAGITHFEASHYAYDNAGRMVYEVDPDGNVTTYQYGPYGTEPDTLQFANPIGQLASWSAISINQAVAQVNNDISADRSINRSFDALGNVLAIYDSPGGSPIATYVYDAAGRVLSYTNGDGQTWNYEYDNDGNLIEEDSPPVAVASYVNGVYQGTVTRSIVKYYSYDLNGNLQTEYDDSSSQLSTAYVYDDNGNLVSVTSPAGNTSSTVYDAFNQAVVNQDANGNYSYNVYDKNGRLAYSVDADGYVTGYQYDAYGDQTSVTRYANAIDTSTLADWTPGDALSMEQMQAVLVTSSDDRTITTTYDAQGNKLSVTQPAVTYTRSDGTTAVGSPITTYTYDAYGNVTSQSVLVQGTPGQDDAVWATTLNYYDSTGHKTMSIDPLGYVTTWTYDAFGEVTNETDWATAIGTSGLVAGGSQPANPPQGNAATTGNDRVTNTTYNQDGNKASVSVSCTYVDGTGATVQGFTTTTYGYDAEGRPTTVTQNGQTVTTAYDALGRVISVTGPGQQVLVSNWQQLLAANPALDLTSASLYTTAQQVVTYTYDAFGNKLTQTQSSTAGGTPITTYYRYDNDGRLIASVTPTDGQTLDWSSSQAVYMTYDANGNLLETDSSLDGDDGTSTTVSVVNTYDASNQLLSTVTWRAGVVTPDKSTYTQYDAFGEVVSSGDGVVTSQTTSYDNDGNRLTATDPKTGEVHTYGYNLAGQLVTDTVPLAASVGGTVSTINTLDLDGRVIAKQGPSADSVSGMNSGTLHASYDRWGNVLSSTDALGYTTSYAYNERNQITTTTEAAVTVVALDGTSIVTTPVKTSSYDVNGNLVASTDENGNTTRTYYNGLGQTIETVDGAGAVSYVAYDALGREVADENGNGNITFKNLDALGRIVQEGDFVLSSSGTSRTATWRQAYVLDQNGNQLISYDGIGAAYLQSGDTTDAALHANYYGYDSQSRILWSQDAAQRAASVSNAHGGLGDVGSWTQQPTNADFSQGSSGWTAAPGWATGDYGTGKYGAWTAEFSGTNNAGGSGSMINMDQVPVIPGQTITASAGFEVNGEHGGGAVMIIWYDANGNAISSPYNDDIISAHHGAGISSLTATAPPGAAWAAIGINATNYNIPGAVVLCSGVSWNYVPPAGAVGTSADGSIVVWLPSGGFTQQPSNPDFEDGDTGWDKDPGWSVHTQSNTSNGQWVASYNGVGPATLTNQNRVPVTAGQTISASAQVGLYLAPLGATASAGIQILWYDASGNLLGSSDGNVVSTDHFGAYHASSVTGTAPPGAAFATVAVTADANGIGAAVVDAVVWNYQYIPSSPQGVVQDSYVYDMDGNLISKTTADGDTETWEYNAYGQMTRHTDLSGAVYSYSYDANTGAQTGESDNWSAASQGQQTPSYVTGPISTPNSSTNTYYADGQLATQTFSDGSTYSYSYDANGNMTRQEIVTVDGNGQAVHTVTTTTYDSHNRISNIVQTNVLTGATVLDETYTYDAAGNRREVHATSNGTTQDAWYTYDGDNRVAVSAGTLTNGQILVANNSNSFENVYDADGNIVYNITVNASGHTQSQRNYYDGRDELVRADYAIDLTTGGASNGVEETRTYDADGHVLITETFYSLGTVLGAQPTHQVDPDDPVEGGSSGTNVGGYLDTAVVDYYDSVGRLAEEQNFSRPSNWDGTGSNTLPTAAPGVDATTFGSLGLQNEVVYQGPNGTAGYDADGDVIAYQYRDASGRVDQYAITYLRRDGYLQSTTSGVNISDTPNVRPTTDESVYDTRGNLVALAEHTQYAGGTVQDTVHVFAYDGNGEIIERRDGTADGSTLDQGSTPGLENQHYVYVNGQQAAHFDDNGTLDVLTEVTAFSSGSGGPNGYVVQAGDTLESIAQAEYGDSSLWYVIASANALSGDSQLSLGERLIVPEVTTNSNTAKTFKPYDPSSIVGSTTPNLPVIAPPAPPPAQHCNALAEIVIIAAVVVASIFTAGAAAIALGAADASIGVFAAGTAALTGGLGVGVGAAAAAFAGGFAGSVAGQVTGDALGVSHGFDLGEALTSGVTSLVTAGAGAELAGSSAFGEASDTVMQGGRALNTVGNYAFGATSYLSQVGVGDALGNHQPFAWQNLLASSLAAGATPQILGSDGQPSLPGRPSTGSFEGDIENGIVGGVIRHETESVLSSSNVESWKSIGEGVVGNAIGNSAARGLSDLTQPYFEHMQNARIAAGLAALQAKSAGMSAALQEKLDASLTADIDASGNAQQALDQAYGRVQNAEDYKLLRNDPLYQQATIDQLNEQLNNGPIVGVGAAGVARDLLSNANQLLNSGGDPNDVYDNINNAVGAIGIATGSTVRFTDANPASKYFGTLLPEGAEESPLFGGQDYLRLTAPGDSQGESSNAGESAQGARPILDRVVPGEEAYLEASPLGATRPAPANGQSASDVASPASPVDDGLARPALLDQLHQIEPDTTVFDTLQAYTPNVVHRIGGGVYGLGHVVYQNADGLVQAAVVTTGAAADRVFGQRGLGLTNAFQNDTRHFSSIANGVGSLVSHPIDHLSAAIHTGIDAWNVAAQLSLSDNAADQARAGSILMHVFENTALTVDGGIGAAKLGVAGATWAARTAGNLAERAGDLLGEIEFVGSGDGPAMARTQIGALGDLGAGKTVPEAEAGVDSAVAARVSDAPAGSQVIDVSVGLEGSESAASPVLLDAAQGIVLVSTSGAAAEELGTAIDAQATPIVTEGVDGVIDPAMSSVPNSPITRESIVGGLGEVVEPHLGTISKLDADALVGFRGSLARGFKGEHKGGAPFDPTDFDVDAFIVSDKLAGQIGSRVRFRSGAEIDGIASAQSSIDASLRQNPVFGGLRQDPFTFRIYTQQEIMRLQARPDAQIFFLKPQP</sequence>
<dbReference type="InterPro" id="IPR006530">
    <property type="entry name" value="YD"/>
</dbReference>
<feature type="region of interest" description="Disordered" evidence="2">
    <location>
        <begin position="5927"/>
        <end position="5948"/>
    </location>
</feature>
<feature type="compositionally biased region" description="Low complexity" evidence="2">
    <location>
        <begin position="7362"/>
        <end position="7374"/>
    </location>
</feature>
<feature type="region of interest" description="Disordered" evidence="2">
    <location>
        <begin position="7065"/>
        <end position="7084"/>
    </location>
</feature>
<dbReference type="Pfam" id="PF25023">
    <property type="entry name" value="TEN_YD-shell"/>
    <property type="match status" value="1"/>
</dbReference>
<evidence type="ECO:0000313" key="6">
    <source>
        <dbReference type="Proteomes" id="UP001430065"/>
    </source>
</evidence>
<dbReference type="PANTHER" id="PTHR32305">
    <property type="match status" value="1"/>
</dbReference>
<feature type="compositionally biased region" description="Polar residues" evidence="2">
    <location>
        <begin position="5931"/>
        <end position="5948"/>
    </location>
</feature>
<evidence type="ECO:0000256" key="1">
    <source>
        <dbReference type="ARBA" id="ARBA00022737"/>
    </source>
</evidence>
<accession>A0ABS2JQR0</accession>
<proteinExistence type="predicted"/>
<dbReference type="Gene3D" id="2.180.10.10">
    <property type="entry name" value="RHS repeat-associated core"/>
    <property type="match status" value="20"/>
</dbReference>
<protein>
    <submittedName>
        <fullName evidence="5">LysM peptidoglycan-binding domain-containing protein</fullName>
    </submittedName>
</protein>
<gene>
    <name evidence="5" type="ORF">ISP20_06995</name>
</gene>
<dbReference type="RefSeq" id="WP_204635338.1">
    <property type="nucleotide sequence ID" value="NZ_JADIKC010000003.1"/>
</dbReference>
<feature type="transmembrane region" description="Helical" evidence="3">
    <location>
        <begin position="6929"/>
        <end position="6955"/>
    </location>
</feature>
<dbReference type="Pfam" id="PF05593">
    <property type="entry name" value="RHS_repeat"/>
    <property type="match status" value="24"/>
</dbReference>
<dbReference type="NCBIfam" id="TIGR01643">
    <property type="entry name" value="YD_repeat_2x"/>
    <property type="match status" value="30"/>
</dbReference>
<dbReference type="InterPro" id="IPR031325">
    <property type="entry name" value="RHS_repeat"/>
</dbReference>
<dbReference type="InterPro" id="IPR050708">
    <property type="entry name" value="T6SS_VgrG/RHS"/>
</dbReference>
<keyword evidence="1" id="KW-0677">Repeat</keyword>